<evidence type="ECO:0000256" key="1">
    <source>
        <dbReference type="ARBA" id="ARBA00022801"/>
    </source>
</evidence>
<evidence type="ECO:0000313" key="6">
    <source>
        <dbReference type="Proteomes" id="UP000430272"/>
    </source>
</evidence>
<feature type="chain" id="PRO_5032991919" evidence="3">
    <location>
        <begin position="21"/>
        <end position="685"/>
    </location>
</feature>
<dbReference type="InterPro" id="IPR029058">
    <property type="entry name" value="AB_hydrolase_fold"/>
</dbReference>
<sequence>MRFFTLLLATLVSLQSPLFAQENRSAPVKDVGHSSALAERLAIPFASGLAGAADTPVFAWVENARGVRNVMVARAGESARRLTDYREDDGIEIYGLALSPDGTKLAFVRGGDASFADDGLPNTGQAVEAPEQTVYLADLDNDTAPRAIGRGHDPLFAPDGRSLLFVRSGTIMVSTGEGEARRVADLRENAGDFSWSPDGTRILFRELRSGHSIIGVVDIVRESLRYLGATLGHSSDPAFSPDGQAVAFIQFRDPPARFEDSRQSFWSVRVADLATGNVRTVWSAPEGEGGQYYGTRGRNLFWTASDHLLFPYEGSGWLHIMAVPARGGPARDLTPDANEVENFVPTPDGRSVVYSANPGDLDSRTLWQVDIASGADRQLTDDRQFAFFPVFGGNRLAATLTDARSPAHMVLIDGMEALGAKPTVAAYPTPQSVRFTAEDGTSIHGQYFRGAGEGPRPALIFAHGGPRRQMVAGFHPIFYYHNTYIRNQEFAAQGYDVLSVNFRSGTNYGRAFREAPRTGREGASEYQDILAGARWLAAQPCVDPARIGIWGGSWGGYLAALALARDSDVFAAGVDLHGVHAMVRPVPDSYAPDEALAIQRLQWDSSPMGAIEKWSSPVLLIHGDDDRNVDYRQSLLLARELTARGVPFEELAIPNERHDFFRYESWLEALERTGDFFDRRLEPAR</sequence>
<dbReference type="GO" id="GO:0006508">
    <property type="term" value="P:proteolysis"/>
    <property type="evidence" value="ECO:0007669"/>
    <property type="project" value="InterPro"/>
</dbReference>
<evidence type="ECO:0000259" key="4">
    <source>
        <dbReference type="Pfam" id="PF00326"/>
    </source>
</evidence>
<comment type="caution">
    <text evidence="5">The sequence shown here is derived from an EMBL/GenBank/DDBJ whole genome shotgun (WGS) entry which is preliminary data.</text>
</comment>
<keyword evidence="6" id="KW-1185">Reference proteome</keyword>
<dbReference type="EMBL" id="WTYD01000001">
    <property type="protein sequence ID" value="MXO53111.1"/>
    <property type="molecule type" value="Genomic_DNA"/>
</dbReference>
<dbReference type="GO" id="GO:0004252">
    <property type="term" value="F:serine-type endopeptidase activity"/>
    <property type="evidence" value="ECO:0007669"/>
    <property type="project" value="TreeGrafter"/>
</dbReference>
<evidence type="ECO:0000313" key="5">
    <source>
        <dbReference type="EMBL" id="MXO53111.1"/>
    </source>
</evidence>
<keyword evidence="3" id="KW-0732">Signal</keyword>
<dbReference type="PANTHER" id="PTHR42776:SF27">
    <property type="entry name" value="DIPEPTIDYL PEPTIDASE FAMILY MEMBER 6"/>
    <property type="match status" value="1"/>
</dbReference>
<dbReference type="OrthoDB" id="1094230at2"/>
<protein>
    <submittedName>
        <fullName evidence="5">Prolyl oligopeptidase family serine peptidase</fullName>
    </submittedName>
</protein>
<dbReference type="InterPro" id="IPR011659">
    <property type="entry name" value="WD40"/>
</dbReference>
<dbReference type="AlphaFoldDB" id="A0A844Y559"/>
<name>A0A844Y559_9SPHN</name>
<keyword evidence="2" id="KW-0645">Protease</keyword>
<proteinExistence type="predicted"/>
<organism evidence="5 6">
    <name type="scientific">Qipengyuania pelagi</name>
    <dbReference type="NCBI Taxonomy" id="994320"/>
    <lineage>
        <taxon>Bacteria</taxon>
        <taxon>Pseudomonadati</taxon>
        <taxon>Pseudomonadota</taxon>
        <taxon>Alphaproteobacteria</taxon>
        <taxon>Sphingomonadales</taxon>
        <taxon>Erythrobacteraceae</taxon>
        <taxon>Qipengyuania</taxon>
    </lineage>
</organism>
<gene>
    <name evidence="5" type="ORF">GRI47_03670</name>
</gene>
<dbReference type="SUPFAM" id="SSF53474">
    <property type="entry name" value="alpha/beta-Hydrolases"/>
    <property type="match status" value="1"/>
</dbReference>
<dbReference type="Gene3D" id="3.40.50.1820">
    <property type="entry name" value="alpha/beta hydrolase"/>
    <property type="match status" value="1"/>
</dbReference>
<dbReference type="PANTHER" id="PTHR42776">
    <property type="entry name" value="SERINE PEPTIDASE S9 FAMILY MEMBER"/>
    <property type="match status" value="1"/>
</dbReference>
<dbReference type="Gene3D" id="2.120.10.30">
    <property type="entry name" value="TolB, C-terminal domain"/>
    <property type="match status" value="2"/>
</dbReference>
<keyword evidence="1" id="KW-0378">Hydrolase</keyword>
<dbReference type="Pfam" id="PF07676">
    <property type="entry name" value="PD40"/>
    <property type="match status" value="4"/>
</dbReference>
<dbReference type="InterPro" id="IPR011042">
    <property type="entry name" value="6-blade_b-propeller_TolB-like"/>
</dbReference>
<reference evidence="5 6" key="1">
    <citation type="submission" date="2019-12" db="EMBL/GenBank/DDBJ databases">
        <title>Genomic-based taxomic classification of the family Erythrobacteraceae.</title>
        <authorList>
            <person name="Xu L."/>
        </authorList>
    </citation>
    <scope>NUCLEOTIDE SEQUENCE [LARGE SCALE GENOMIC DNA]</scope>
    <source>
        <strain evidence="5 6">JCM 17468</strain>
    </source>
</reference>
<evidence type="ECO:0000256" key="2">
    <source>
        <dbReference type="ARBA" id="ARBA00022825"/>
    </source>
</evidence>
<keyword evidence="2" id="KW-0720">Serine protease</keyword>
<dbReference type="InterPro" id="IPR001375">
    <property type="entry name" value="Peptidase_S9_cat"/>
</dbReference>
<dbReference type="Pfam" id="PF00326">
    <property type="entry name" value="Peptidase_S9"/>
    <property type="match status" value="1"/>
</dbReference>
<dbReference type="SUPFAM" id="SSF82171">
    <property type="entry name" value="DPP6 N-terminal domain-like"/>
    <property type="match status" value="1"/>
</dbReference>
<feature type="signal peptide" evidence="3">
    <location>
        <begin position="1"/>
        <end position="20"/>
    </location>
</feature>
<dbReference type="Proteomes" id="UP000430272">
    <property type="component" value="Unassembled WGS sequence"/>
</dbReference>
<accession>A0A844Y559</accession>
<feature type="domain" description="Peptidase S9 prolyl oligopeptidase catalytic" evidence="4">
    <location>
        <begin position="488"/>
        <end position="681"/>
    </location>
</feature>
<evidence type="ECO:0000256" key="3">
    <source>
        <dbReference type="SAM" id="SignalP"/>
    </source>
</evidence>
<dbReference type="RefSeq" id="WP_160660003.1">
    <property type="nucleotide sequence ID" value="NZ_BAABDV010000001.1"/>
</dbReference>